<dbReference type="Proteomes" id="UP000192356">
    <property type="component" value="Unassembled WGS sequence"/>
</dbReference>
<reference evidence="2 3" key="1">
    <citation type="journal article" date="2017" name="Environ. Microbiol.">
        <title>Decay of the glycolytic pathway and adaptation to intranuclear parasitism within Enterocytozoonidae microsporidia.</title>
        <authorList>
            <person name="Wiredu Boakye D."/>
            <person name="Jaroenlak P."/>
            <person name="Prachumwat A."/>
            <person name="Williams T.A."/>
            <person name="Bateman K.S."/>
            <person name="Itsathitphaisarn O."/>
            <person name="Sritunyalucksana K."/>
            <person name="Paszkiewicz K.H."/>
            <person name="Moore K.A."/>
            <person name="Stentiford G.D."/>
            <person name="Williams B.A."/>
        </authorList>
    </citation>
    <scope>NUCLEOTIDE SEQUENCE [LARGE SCALE GENOMIC DNA]</scope>
    <source>
        <strain evidence="2 3">GB1</strain>
    </source>
</reference>
<evidence type="ECO:0000256" key="1">
    <source>
        <dbReference type="SAM" id="Phobius"/>
    </source>
</evidence>
<gene>
    <name evidence="2" type="ORF">HERIO_289</name>
</gene>
<organism evidence="2 3">
    <name type="scientific">Hepatospora eriocheir</name>
    <dbReference type="NCBI Taxonomy" id="1081669"/>
    <lineage>
        <taxon>Eukaryota</taxon>
        <taxon>Fungi</taxon>
        <taxon>Fungi incertae sedis</taxon>
        <taxon>Microsporidia</taxon>
        <taxon>Hepatosporidae</taxon>
        <taxon>Hepatospora</taxon>
    </lineage>
</organism>
<name>A0A1X0QDN8_9MICR</name>
<keyword evidence="1" id="KW-1133">Transmembrane helix</keyword>
<evidence type="ECO:0000313" key="3">
    <source>
        <dbReference type="Proteomes" id="UP000192356"/>
    </source>
</evidence>
<keyword evidence="3" id="KW-1185">Reference proteome</keyword>
<evidence type="ECO:0000313" key="2">
    <source>
        <dbReference type="EMBL" id="ORD97892.1"/>
    </source>
</evidence>
<comment type="caution">
    <text evidence="2">The sequence shown here is derived from an EMBL/GenBank/DDBJ whole genome shotgun (WGS) entry which is preliminary data.</text>
</comment>
<dbReference type="AlphaFoldDB" id="A0A1X0QDN8"/>
<dbReference type="VEuPathDB" id="MicrosporidiaDB:HERIO_289"/>
<keyword evidence="1" id="KW-0472">Membrane</keyword>
<accession>A0A1X0QDN8</accession>
<dbReference type="EMBL" id="LVKB01000007">
    <property type="protein sequence ID" value="ORD97892.1"/>
    <property type="molecule type" value="Genomic_DNA"/>
</dbReference>
<proteinExistence type="predicted"/>
<keyword evidence="1" id="KW-0812">Transmembrane</keyword>
<protein>
    <submittedName>
        <fullName evidence="2">Uncharacterized protein</fullName>
    </submittedName>
</protein>
<feature type="transmembrane region" description="Helical" evidence="1">
    <location>
        <begin position="34"/>
        <end position="58"/>
    </location>
</feature>
<sequence length="76" mass="9450">MFYKSYNSSWVIRDIFHEYIVYSNEKLMLKIEKYYYLSIIFQVMMYHYLIYQFIFLLLNNTSVLQSLDQNIVQKIP</sequence>